<feature type="domain" description="Bacterial Ig" evidence="4">
    <location>
        <begin position="771"/>
        <end position="840"/>
    </location>
</feature>
<evidence type="ECO:0000256" key="3">
    <source>
        <dbReference type="SAM" id="SignalP"/>
    </source>
</evidence>
<sequence>MNTSQRRRTGQSLFSKTASRALALTVTGVLALGSLALPGTAAQAYQGAGSTVTGVNVLTQPNGLTVTATPTPKSGSTYSLVTARSNVAGLFTSPNYAFRDTPRFSLDGTTTYGGWDTWNDTGNIELAFSRPVLNPRLHLFSLSSSGFSAMTDQSMAARLTVVSGSPATPTLTPVSGLAGWEVTDSMVSPQSNGVYGGESESCEVSVAFPTASPFACGTVELTGTVQSVDFSLEALSHQLRGVSSPTTTLPNIRFAVTVDEDLAGGNTALPASYGSASHVSTGLSLGAGVTADATNTASSGSVATVQSTDVNDALSSVPAGKVGQDYTVSGVAVNGLLAGHSATSTLWVDGNRNGTFDTGEKVSVTGGNGNTSFTIPGSAMTSAGTTWLRLRTTENAAQAASATGFADSGEVEDWPLTIAAASAPSMSSPAAGAVLTTTTPTFTGSGAVAGLPVEVRLADGTVVCTVVAAADGSWSCPATVALPQGASTLTAFVKDAGGTSSPAGTSVAVSVDTIAPDAVTLAPSNGQAATGGPIAATDTVAVTTGAGAVIPGSTVMNPDGTFTFTPSTPIADGTTVTVTVTDAAGNAAAPVSFTVDAVAPAAPTVNPTNGSVVRGTAEAGSTVTITDGAGTVLGTTTVTAGGSYQLPFSPVIADGTSVRMTVTDAAGNVSPTGATTVNAAAVVPPLVTPSQGDVVSGFGVAGTTITATLPGGAKLTTTVKPDGTWSIPLAPALNEGESVTVVATNPEGTDSAPVTTTIDQTAQTAPTVAPSNGTRFTGGPVESGAVVTIVDGAGLPIPGTLTVDVDGTFTFIPDTAQGDGSVVRVVVTDRAGNASAPVQAVIDATAPTAASVNPTNGQVVGGTAEAGSTVTITDANGTVLGETVVDGSGTYAMLFTPAIPDGTTVSISVTDAVGNVSAPSTTTVNAAPVDAPVVNPSNGDTLSGTGVAGTTITAILPGGVELTATVKADGTWVIPVAPAHTLNEGESMTVVATNPEGTDSEPVAVVVDQTVPVVPTIGTSNGVTVEIGAVEDCATVTVVDGNGTPIPGTLTTNPDGSTMFTPDVPLTEGSAVSVIVTDAAGNAAPAAPVTVDTIVPTAPVVELGNGSVVAGTGEANSLVTITDQDGTVLGTVRVGADGTFALPFTPVIADGTVLTVTLTDAAGNVSATATTTVDGSAVSAPSVKPSTGETLAGTALPGGTVTATLPDGTELTTTVKPDGTWSILVAPDYTLVDGEKILVTVQNPAGTVSEPVTVVVDQTAPAVAAVKPSNGSVVTGGVVEAGGTVIVLDENGDSVDGELTINPDGTFVFVPATPVADGEVLEVILVDAAGNRSESVSTTVDASAPKAPVVSTTDGSRVTGTAEPGSTITVRDDSGRVIGTGTAGADGRFDVALNPVQPAGSRISISVTDAAGNTTTSVVTVVDARGTGDGVAGGLALTGAEGGLATVSLALLALAAGTALVAARRRRGTRDELSSSQHSL</sequence>
<evidence type="ECO:0000313" key="8">
    <source>
        <dbReference type="Proteomes" id="UP000318331"/>
    </source>
</evidence>
<dbReference type="InterPro" id="IPR044016">
    <property type="entry name" value="Big_13"/>
</dbReference>
<dbReference type="EMBL" id="VFPN01000001">
    <property type="protein sequence ID" value="TQM66063.1"/>
    <property type="molecule type" value="Genomic_DNA"/>
</dbReference>
<dbReference type="OrthoDB" id="8781117at2"/>
<comment type="caution">
    <text evidence="7">The sequence shown here is derived from an EMBL/GenBank/DDBJ whole genome shotgun (WGS) entry which is preliminary data.</text>
</comment>
<keyword evidence="2" id="KW-1133">Transmembrane helix</keyword>
<keyword evidence="3" id="KW-0732">Signal</keyword>
<feature type="domain" description="GEVED" evidence="6">
    <location>
        <begin position="345"/>
        <end position="416"/>
    </location>
</feature>
<dbReference type="NCBIfam" id="NF033510">
    <property type="entry name" value="Ca_tandemer"/>
    <property type="match status" value="9"/>
</dbReference>
<feature type="domain" description="Bacterial Ig" evidence="4">
    <location>
        <begin position="1096"/>
        <end position="1173"/>
    </location>
</feature>
<feature type="domain" description="Bacterial Ig" evidence="4">
    <location>
        <begin position="1186"/>
        <end position="1256"/>
    </location>
</feature>
<feature type="domain" description="Bacterial Ig" evidence="4">
    <location>
        <begin position="599"/>
        <end position="677"/>
    </location>
</feature>
<accession>A0A543I636</accession>
<dbReference type="InterPro" id="IPR045474">
    <property type="entry name" value="GEVED"/>
</dbReference>
<dbReference type="InterPro" id="IPR013783">
    <property type="entry name" value="Ig-like_fold"/>
</dbReference>
<feature type="domain" description="Bacterial Ig" evidence="4">
    <location>
        <begin position="515"/>
        <end position="595"/>
    </location>
</feature>
<organism evidence="7 8">
    <name type="scientific">Klugiella xanthotipulae</name>
    <dbReference type="NCBI Taxonomy" id="244735"/>
    <lineage>
        <taxon>Bacteria</taxon>
        <taxon>Bacillati</taxon>
        <taxon>Actinomycetota</taxon>
        <taxon>Actinomycetes</taxon>
        <taxon>Micrococcales</taxon>
        <taxon>Microbacteriaceae</taxon>
        <taxon>Klugiella</taxon>
    </lineage>
</organism>
<evidence type="ECO:0000259" key="4">
    <source>
        <dbReference type="Pfam" id="PF17936"/>
    </source>
</evidence>
<evidence type="ECO:0000256" key="1">
    <source>
        <dbReference type="SAM" id="MobiDB-lite"/>
    </source>
</evidence>
<dbReference type="GO" id="GO:0005975">
    <property type="term" value="P:carbohydrate metabolic process"/>
    <property type="evidence" value="ECO:0007669"/>
    <property type="project" value="UniProtKB-ARBA"/>
</dbReference>
<dbReference type="InterPro" id="IPR041498">
    <property type="entry name" value="Big_6"/>
</dbReference>
<feature type="domain" description="Bacterial Ig" evidence="4">
    <location>
        <begin position="846"/>
        <end position="925"/>
    </location>
</feature>
<evidence type="ECO:0000259" key="5">
    <source>
        <dbReference type="Pfam" id="PF19077"/>
    </source>
</evidence>
<feature type="compositionally biased region" description="Polar residues" evidence="1">
    <location>
        <begin position="1350"/>
        <end position="1363"/>
    </location>
</feature>
<feature type="region of interest" description="Disordered" evidence="1">
    <location>
        <begin position="1337"/>
        <end position="1363"/>
    </location>
</feature>
<keyword evidence="8" id="KW-1185">Reference proteome</keyword>
<feature type="domain" description="Bacterial Ig" evidence="4">
    <location>
        <begin position="1344"/>
        <end position="1421"/>
    </location>
</feature>
<evidence type="ECO:0000313" key="7">
    <source>
        <dbReference type="EMBL" id="TQM66063.1"/>
    </source>
</evidence>
<keyword evidence="2" id="KW-0472">Membrane</keyword>
<reference evidence="7 8" key="1">
    <citation type="submission" date="2019-06" db="EMBL/GenBank/DDBJ databases">
        <title>Sequencing the genomes of 1000 actinobacteria strains.</title>
        <authorList>
            <person name="Klenk H.-P."/>
        </authorList>
    </citation>
    <scope>NUCLEOTIDE SEQUENCE [LARGE SCALE GENOMIC DNA]</scope>
    <source>
        <strain evidence="7 8">DSM 18031</strain>
    </source>
</reference>
<feature type="domain" description="Bacterial Ig" evidence="4">
    <location>
        <begin position="1260"/>
        <end position="1340"/>
    </location>
</feature>
<gene>
    <name evidence="7" type="ORF">FB466_0885</name>
</gene>
<protein>
    <submittedName>
        <fullName evidence="7">Ig-like protein group 3</fullName>
    </submittedName>
</protein>
<dbReference type="Pfam" id="PF17936">
    <property type="entry name" value="Big_6"/>
    <property type="match status" value="10"/>
</dbReference>
<feature type="domain" description="Bacterial Ig" evidence="4">
    <location>
        <begin position="690"/>
        <end position="758"/>
    </location>
</feature>
<feature type="signal peptide" evidence="3">
    <location>
        <begin position="1"/>
        <end position="31"/>
    </location>
</feature>
<dbReference type="Gene3D" id="2.60.40.10">
    <property type="entry name" value="Immunoglobulins"/>
    <property type="match status" value="12"/>
</dbReference>
<keyword evidence="2" id="KW-0812">Transmembrane</keyword>
<dbReference type="Pfam" id="PF19077">
    <property type="entry name" value="Big_13"/>
    <property type="match status" value="1"/>
</dbReference>
<feature type="chain" id="PRO_5038765429" evidence="3">
    <location>
        <begin position="32"/>
        <end position="1480"/>
    </location>
</feature>
<dbReference type="Pfam" id="PF20009">
    <property type="entry name" value="GEVED"/>
    <property type="match status" value="1"/>
</dbReference>
<name>A0A543I636_9MICO</name>
<evidence type="ECO:0000256" key="2">
    <source>
        <dbReference type="SAM" id="Phobius"/>
    </source>
</evidence>
<evidence type="ECO:0000259" key="6">
    <source>
        <dbReference type="Pfam" id="PF20009"/>
    </source>
</evidence>
<dbReference type="RefSeq" id="WP_141916122.1">
    <property type="nucleotide sequence ID" value="NZ_BAAAYS010000019.1"/>
</dbReference>
<feature type="domain" description="Bacterial Ig" evidence="4">
    <location>
        <begin position="936"/>
        <end position="1007"/>
    </location>
</feature>
<feature type="domain" description="Bacterial Ig-like" evidence="5">
    <location>
        <begin position="434"/>
        <end position="513"/>
    </location>
</feature>
<dbReference type="Proteomes" id="UP000318331">
    <property type="component" value="Unassembled WGS sequence"/>
</dbReference>
<proteinExistence type="predicted"/>
<feature type="transmembrane region" description="Helical" evidence="2">
    <location>
        <begin position="1443"/>
        <end position="1463"/>
    </location>
</feature>